<dbReference type="KEGG" id="bmu:Bmul_5601"/>
<evidence type="ECO:0000313" key="2">
    <source>
        <dbReference type="Proteomes" id="UP000008815"/>
    </source>
</evidence>
<dbReference type="Proteomes" id="UP000008815">
    <property type="component" value="Chromosome 3"/>
</dbReference>
<accession>A0A0H3KZ35</accession>
<organism evidence="1 2">
    <name type="scientific">Burkholderia multivorans (strain ATCC 17616 / 249)</name>
    <dbReference type="NCBI Taxonomy" id="395019"/>
    <lineage>
        <taxon>Bacteria</taxon>
        <taxon>Pseudomonadati</taxon>
        <taxon>Pseudomonadota</taxon>
        <taxon>Betaproteobacteria</taxon>
        <taxon>Burkholderiales</taxon>
        <taxon>Burkholderiaceae</taxon>
        <taxon>Burkholderia</taxon>
        <taxon>Burkholderia cepacia complex</taxon>
    </lineage>
</organism>
<sequence length="155" mass="18768">MRFDRKVRYEDYVWTRRKELAFLNRHKRVAQKLERDCPLFADQLVPAPETNIEAEKVRRIMRAREDEQMMRDLDARHWRAGRASYFACDPEIRARIMAEWRSWRGPAKPTYFIYVVEKHNGVGEERRRRIREEDDALRARLARRLCSQGDLLFGT</sequence>
<dbReference type="KEGG" id="bmj:BMULJ_05903"/>
<dbReference type="EMBL" id="AP009387">
    <property type="protein sequence ID" value="BAG47710.1"/>
    <property type="molecule type" value="Genomic_DNA"/>
</dbReference>
<dbReference type="STRING" id="395019.BMULJ_05903"/>
<dbReference type="GeneID" id="93168682"/>
<dbReference type="RefSeq" id="WP_012217999.1">
    <property type="nucleotide sequence ID" value="NC_010087.1"/>
</dbReference>
<dbReference type="AlphaFoldDB" id="A0A0H3KZ35"/>
<name>A0A0H3KZ35_BURM1</name>
<protein>
    <submittedName>
        <fullName evidence="1">Uncharacterized protein</fullName>
    </submittedName>
</protein>
<keyword evidence="2" id="KW-1185">Reference proteome</keyword>
<reference evidence="1 2" key="1">
    <citation type="submission" date="2007-04" db="EMBL/GenBank/DDBJ databases">
        <title>Complete genome sequence of Burkholderia multivorans ATCC 17616.</title>
        <authorList>
            <person name="Ohtsubo Y."/>
            <person name="Yamashita A."/>
            <person name="Kurokawa K."/>
            <person name="Takami H."/>
            <person name="Yuhara S."/>
            <person name="Nishiyama E."/>
            <person name="Endo R."/>
            <person name="Miyazaki R."/>
            <person name="Ono A."/>
            <person name="Yano K."/>
            <person name="Ito M."/>
            <person name="Sota M."/>
            <person name="Yuji N."/>
            <person name="Hattori M."/>
            <person name="Tsuda M."/>
        </authorList>
    </citation>
    <scope>NUCLEOTIDE SEQUENCE [LARGE SCALE GENOMIC DNA]</scope>
    <source>
        <strain evidence="2">ATCC 17616 / 249</strain>
    </source>
</reference>
<dbReference type="HOGENOM" id="CLU_128651_0_0_4"/>
<evidence type="ECO:0000313" key="1">
    <source>
        <dbReference type="EMBL" id="BAG47710.1"/>
    </source>
</evidence>
<proteinExistence type="predicted"/>
<gene>
    <name evidence="1" type="ordered locus">BMULJ_05903</name>
</gene>
<dbReference type="eggNOG" id="ENOG5033E84">
    <property type="taxonomic scope" value="Bacteria"/>
</dbReference>